<dbReference type="AlphaFoldDB" id="A0A0C5WPU5"/>
<dbReference type="Gene3D" id="3.40.720.10">
    <property type="entry name" value="Alkaline Phosphatase, subunit A"/>
    <property type="match status" value="1"/>
</dbReference>
<dbReference type="RefSeq" id="WP_044639173.1">
    <property type="nucleotide sequence ID" value="NZ_CP007202.1"/>
</dbReference>
<dbReference type="OrthoDB" id="9791578at2"/>
<dbReference type="Pfam" id="PF01663">
    <property type="entry name" value="Phosphodiest"/>
    <property type="match status" value="1"/>
</dbReference>
<evidence type="ECO:0000313" key="1">
    <source>
        <dbReference type="EMBL" id="AJR04965.1"/>
    </source>
</evidence>
<gene>
    <name evidence="1" type="ORF">AW14_13200</name>
</gene>
<evidence type="ECO:0000313" key="2">
    <source>
        <dbReference type="Proteomes" id="UP000032229"/>
    </source>
</evidence>
<name>A0A0C5WPU5_9FLAO</name>
<dbReference type="HOGENOM" id="CLU_773616_0_0_10"/>
<proteinExistence type="predicted"/>
<keyword evidence="2" id="KW-1185">Reference proteome</keyword>
<reference evidence="1 2" key="1">
    <citation type="submission" date="2014-02" db="EMBL/GenBank/DDBJ databases">
        <authorList>
            <person name="Young C.-C."/>
            <person name="Hameed A."/>
            <person name="Huang H.-C."/>
            <person name="Shahina M."/>
        </authorList>
    </citation>
    <scope>NUCLEOTIDE SEQUENCE [LARGE SCALE GENOMIC DNA]</scope>
    <source>
        <strain evidence="1 2">CC-SAMT-1</strain>
    </source>
</reference>
<dbReference type="InterPro" id="IPR017850">
    <property type="entry name" value="Alkaline_phosphatase_core_sf"/>
</dbReference>
<evidence type="ECO:0008006" key="3">
    <source>
        <dbReference type="Google" id="ProtNLM"/>
    </source>
</evidence>
<dbReference type="KEGG" id="sze:AW14_13200"/>
<dbReference type="PROSITE" id="PS51257">
    <property type="entry name" value="PROKAR_LIPOPROTEIN"/>
    <property type="match status" value="1"/>
</dbReference>
<protein>
    <recommendedName>
        <fullName evidence="3">Phosphodiesterase</fullName>
    </recommendedName>
</protein>
<dbReference type="InterPro" id="IPR002591">
    <property type="entry name" value="Phosphodiest/P_Trfase"/>
</dbReference>
<dbReference type="STRING" id="1454006.AW14_13200"/>
<dbReference type="EMBL" id="CP007202">
    <property type="protein sequence ID" value="AJR04965.1"/>
    <property type="molecule type" value="Genomic_DNA"/>
</dbReference>
<dbReference type="Proteomes" id="UP000032229">
    <property type="component" value="Chromosome"/>
</dbReference>
<dbReference type="SUPFAM" id="SSF53649">
    <property type="entry name" value="Alkaline phosphatase-like"/>
    <property type="match status" value="1"/>
</dbReference>
<sequence>MKNFFTLISVVFLLVSCNQLKQTKKVSSASLIKSVEKEPIVVQFIIDGLMKDAAETAMAAGAENLKYFANNGVVVEAAYSNSPVGRVKLPDGTEPWGGASPPNIGMHTGTHVFETQDLDDIFLSARRNGIKSVYVGGHTLYDVFKTPDVYYAEIMPDQKVVELGMKHIKEDGARLVRLHLQEIRDYWKGPQDKTNPDAAYIKGILNADAQLGKLMSFLKEEGLWDTTFFIISADHGMGTLTKSNHLSEQLSSWQIYMNFYGPGIKKGVTIPYAESPDVALMTNHFMGLTPLKGYTSKVENLKQLGTTGTFLKNIFEGTPKTLNHPQWIKKYLEENAGSPPNDFLHYRAAMLNEINNKP</sequence>
<organism evidence="1 2">
    <name type="scientific">Siansivirga zeaxanthinifaciens CC-SAMT-1</name>
    <dbReference type="NCBI Taxonomy" id="1454006"/>
    <lineage>
        <taxon>Bacteria</taxon>
        <taxon>Pseudomonadati</taxon>
        <taxon>Bacteroidota</taxon>
        <taxon>Flavobacteriia</taxon>
        <taxon>Flavobacteriales</taxon>
        <taxon>Flavobacteriaceae</taxon>
        <taxon>Siansivirga</taxon>
    </lineage>
</organism>
<accession>A0A0C5WPU5</accession>